<proteinExistence type="predicted"/>
<sequence>MARTRSKKKIQNNVEACSKFRPKPKAKPNNDAQGNNGSALGKRRLRDAPSDDDDDDDKKMPTLTLKGKQKRARLLEKKGPPAAIVVSAPELQTRVAFTFAELCAAAADDTPDAADHAQFDRFLAKVHETVEGFTEEDYCIYWEYGDGHARTKYKVTNPSSWRAAMLEMRDGGCFTIELKLKREAVPWSERYLADVTFQEERRFLLTGRQRQKTIVSSIA</sequence>
<keyword evidence="3" id="KW-1185">Reference proteome</keyword>
<evidence type="ECO:0000313" key="2">
    <source>
        <dbReference type="EMBL" id="PYI33071.1"/>
    </source>
</evidence>
<feature type="compositionally biased region" description="Basic residues" evidence="1">
    <location>
        <begin position="1"/>
        <end position="10"/>
    </location>
</feature>
<reference evidence="2 3" key="1">
    <citation type="submission" date="2018-02" db="EMBL/GenBank/DDBJ databases">
        <title>The genomes of Aspergillus section Nigri reveals drivers in fungal speciation.</title>
        <authorList>
            <consortium name="DOE Joint Genome Institute"/>
            <person name="Vesth T.C."/>
            <person name="Nybo J."/>
            <person name="Theobald S."/>
            <person name="Brandl J."/>
            <person name="Frisvad J.C."/>
            <person name="Nielsen K.F."/>
            <person name="Lyhne E.K."/>
            <person name="Kogle M.E."/>
            <person name="Kuo A."/>
            <person name="Riley R."/>
            <person name="Clum A."/>
            <person name="Nolan M."/>
            <person name="Lipzen A."/>
            <person name="Salamov A."/>
            <person name="Henrissat B."/>
            <person name="Wiebenga A."/>
            <person name="De vries R.P."/>
            <person name="Grigoriev I.V."/>
            <person name="Mortensen U.H."/>
            <person name="Andersen M.R."/>
            <person name="Baker S.E."/>
        </authorList>
    </citation>
    <scope>NUCLEOTIDE SEQUENCE [LARGE SCALE GENOMIC DNA]</scope>
    <source>
        <strain evidence="2 3">CBS 114.80</strain>
    </source>
</reference>
<gene>
    <name evidence="2" type="ORF">BP00DRAFT_414276</name>
</gene>
<dbReference type="Proteomes" id="UP000248817">
    <property type="component" value="Unassembled WGS sequence"/>
</dbReference>
<dbReference type="AlphaFoldDB" id="A0A2V5IAJ0"/>
<protein>
    <submittedName>
        <fullName evidence="2">Uncharacterized protein</fullName>
    </submittedName>
</protein>
<name>A0A2V5IAJ0_9EURO</name>
<accession>A0A2V5IAJ0</accession>
<evidence type="ECO:0000256" key="1">
    <source>
        <dbReference type="SAM" id="MobiDB-lite"/>
    </source>
</evidence>
<dbReference type="EMBL" id="KZ825487">
    <property type="protein sequence ID" value="PYI33071.1"/>
    <property type="molecule type" value="Genomic_DNA"/>
</dbReference>
<evidence type="ECO:0000313" key="3">
    <source>
        <dbReference type="Proteomes" id="UP000248817"/>
    </source>
</evidence>
<feature type="region of interest" description="Disordered" evidence="1">
    <location>
        <begin position="1"/>
        <end position="72"/>
    </location>
</feature>
<organism evidence="2 3">
    <name type="scientific">Aspergillus indologenus CBS 114.80</name>
    <dbReference type="NCBI Taxonomy" id="1450541"/>
    <lineage>
        <taxon>Eukaryota</taxon>
        <taxon>Fungi</taxon>
        <taxon>Dikarya</taxon>
        <taxon>Ascomycota</taxon>
        <taxon>Pezizomycotina</taxon>
        <taxon>Eurotiomycetes</taxon>
        <taxon>Eurotiomycetidae</taxon>
        <taxon>Eurotiales</taxon>
        <taxon>Aspergillaceae</taxon>
        <taxon>Aspergillus</taxon>
        <taxon>Aspergillus subgen. Circumdati</taxon>
    </lineage>
</organism>